<dbReference type="EMBL" id="JACVVK020000172">
    <property type="protein sequence ID" value="KAK7486920.1"/>
    <property type="molecule type" value="Genomic_DNA"/>
</dbReference>
<evidence type="ECO:0000313" key="2">
    <source>
        <dbReference type="EMBL" id="KAK7486920.1"/>
    </source>
</evidence>
<feature type="compositionally biased region" description="Polar residues" evidence="1">
    <location>
        <begin position="7"/>
        <end position="20"/>
    </location>
</feature>
<feature type="region of interest" description="Disordered" evidence="1">
    <location>
        <begin position="1"/>
        <end position="20"/>
    </location>
</feature>
<dbReference type="Proteomes" id="UP001519460">
    <property type="component" value="Unassembled WGS sequence"/>
</dbReference>
<name>A0ABD0KIQ8_9CAEN</name>
<evidence type="ECO:0000256" key="1">
    <source>
        <dbReference type="SAM" id="MobiDB-lite"/>
    </source>
</evidence>
<proteinExistence type="predicted"/>
<evidence type="ECO:0000313" key="3">
    <source>
        <dbReference type="Proteomes" id="UP001519460"/>
    </source>
</evidence>
<protein>
    <submittedName>
        <fullName evidence="2">Uncharacterized protein</fullName>
    </submittedName>
</protein>
<feature type="region of interest" description="Disordered" evidence="1">
    <location>
        <begin position="52"/>
        <end position="124"/>
    </location>
</feature>
<comment type="caution">
    <text evidence="2">The sequence shown here is derived from an EMBL/GenBank/DDBJ whole genome shotgun (WGS) entry which is preliminary data.</text>
</comment>
<keyword evidence="3" id="KW-1185">Reference proteome</keyword>
<organism evidence="2 3">
    <name type="scientific">Batillaria attramentaria</name>
    <dbReference type="NCBI Taxonomy" id="370345"/>
    <lineage>
        <taxon>Eukaryota</taxon>
        <taxon>Metazoa</taxon>
        <taxon>Spiralia</taxon>
        <taxon>Lophotrochozoa</taxon>
        <taxon>Mollusca</taxon>
        <taxon>Gastropoda</taxon>
        <taxon>Caenogastropoda</taxon>
        <taxon>Sorbeoconcha</taxon>
        <taxon>Cerithioidea</taxon>
        <taxon>Batillariidae</taxon>
        <taxon>Batillaria</taxon>
    </lineage>
</organism>
<feature type="compositionally biased region" description="Basic and acidic residues" evidence="1">
    <location>
        <begin position="69"/>
        <end position="94"/>
    </location>
</feature>
<gene>
    <name evidence="2" type="ORF">BaRGS_00021891</name>
</gene>
<dbReference type="AlphaFoldDB" id="A0ABD0KIQ8"/>
<reference evidence="2 3" key="1">
    <citation type="journal article" date="2023" name="Sci. Data">
        <title>Genome assembly of the Korean intertidal mud-creeper Batillaria attramentaria.</title>
        <authorList>
            <person name="Patra A.K."/>
            <person name="Ho P.T."/>
            <person name="Jun S."/>
            <person name="Lee S.J."/>
            <person name="Kim Y."/>
            <person name="Won Y.J."/>
        </authorList>
    </citation>
    <scope>NUCLEOTIDE SEQUENCE [LARGE SCALE GENOMIC DNA]</scope>
    <source>
        <strain evidence="2">Wonlab-2016</strain>
    </source>
</reference>
<accession>A0ABD0KIQ8</accession>
<sequence length="147" mass="16109">MRCCRLQTKSPRLSGTDLNSSDTSCFRLKRVLVKHGPPKSEVSLAGAEFEPPIQHSALHGRHSALPKGGGRERGEDKHTTHVEKNQLGKGENEWNLKQGDVNSHLKAGPTPDVFPTPPLPVSGKQFEFPSQQLIMGQTEELANAAQR</sequence>